<evidence type="ECO:0000313" key="2">
    <source>
        <dbReference type="Proteomes" id="UP001497453"/>
    </source>
</evidence>
<dbReference type="EMBL" id="OZ037954">
    <property type="protein sequence ID" value="CAL1699390.1"/>
    <property type="molecule type" value="Genomic_DNA"/>
</dbReference>
<evidence type="ECO:0000313" key="1">
    <source>
        <dbReference type="EMBL" id="CAL1699390.1"/>
    </source>
</evidence>
<accession>A0ABP1CUN9</accession>
<dbReference type="PANTHER" id="PTHR38846:SF1">
    <property type="entry name" value="C3H1-TYPE DOMAIN-CONTAINING PROTEIN"/>
    <property type="match status" value="1"/>
</dbReference>
<keyword evidence="2" id="KW-1185">Reference proteome</keyword>
<reference evidence="2" key="1">
    <citation type="submission" date="2024-04" db="EMBL/GenBank/DDBJ databases">
        <authorList>
            <person name="Shaw F."/>
            <person name="Minotto A."/>
        </authorList>
    </citation>
    <scope>NUCLEOTIDE SEQUENCE [LARGE SCALE GENOMIC DNA]</scope>
</reference>
<proteinExistence type="predicted"/>
<protein>
    <submittedName>
        <fullName evidence="1">Uncharacterized protein</fullName>
    </submittedName>
</protein>
<name>A0ABP1CUN9_9APHY</name>
<sequence>MISSVWMNAMSQSFSASRSIDPIPDTVDECHKKVKKIHVNIVDLLEARRRGQEIRKFPSLAALQKYTKEEGKFFSREDAKAGGVLVGLLQHMSGPARHLNYRRWLCELAFVLGCWHSQDILEYIVISFHKRPGSGHSDDEYRVDLPEHAAMIRFVSTMQPTCPVHPNPSLPYPIANKGSKHIRREMTRRRNRRALPAAEEFTIDDFFAQYPEFDYDASNPVMSEFERLCVVRTWGPKKRRTVYHRLQDGLVGEFNQQFGVDETSLDAWQSLCEEVRIRPIPSSIKQCRKALARVHVNLFDLIDARRLGKRVKVFRSLPQMRNYTLQTGRIFPKDRAKAGGVLRVLLRDIF</sequence>
<gene>
    <name evidence="1" type="ORF">GFSPODELE1_LOCUS2647</name>
</gene>
<organism evidence="1 2">
    <name type="scientific">Somion occarium</name>
    <dbReference type="NCBI Taxonomy" id="3059160"/>
    <lineage>
        <taxon>Eukaryota</taxon>
        <taxon>Fungi</taxon>
        <taxon>Dikarya</taxon>
        <taxon>Basidiomycota</taxon>
        <taxon>Agaricomycotina</taxon>
        <taxon>Agaricomycetes</taxon>
        <taxon>Polyporales</taxon>
        <taxon>Cerrenaceae</taxon>
        <taxon>Somion</taxon>
    </lineage>
</organism>
<dbReference type="Proteomes" id="UP001497453">
    <property type="component" value="Chromosome 11"/>
</dbReference>
<dbReference type="PANTHER" id="PTHR38846">
    <property type="entry name" value="C3H1-TYPE DOMAIN-CONTAINING PROTEIN"/>
    <property type="match status" value="1"/>
</dbReference>